<feature type="coiled-coil region" evidence="1">
    <location>
        <begin position="469"/>
        <end position="503"/>
    </location>
</feature>
<dbReference type="Pfam" id="PF13086">
    <property type="entry name" value="AAA_11"/>
    <property type="match status" value="1"/>
</dbReference>
<dbReference type="InterPro" id="IPR045055">
    <property type="entry name" value="DNA2/NAM7-like"/>
</dbReference>
<evidence type="ECO:0000313" key="5">
    <source>
        <dbReference type="Proteomes" id="UP000221734"/>
    </source>
</evidence>
<sequence length="770" mass="87570">MQKAVRLLDYLTRLALLRAKLISDIAEYENVLWVSNVPHERGCFTQAWGSDEEHEMDEWLEVQNRREPELHAIPIQCRDWLNQSALCNKSDLPELLPEITQQVQNPDWREGSHQPETMPRTERLGEHPEVLRAWERYVEDKWLPWTEDHNAWEKIHRVYSELFAIHQEQLRLGEEYELVLGLGLLTWQTPTGQRVRRHLVVADAILEFEAHLGKFTVRPHTEGAKLRPEFDMLDVEEQPPRAEETAKSSLAGEEDDPWEKGGIESVLKALVHSIDSQGEYDDSLAAKSIRASAKPIVEYAPALILRKRSAKGLTETLKRIKGRIENAEGIPDLFADLAEISNKNDYETGDGLEESSSAFDGEVFFPKPSNEDQRRIVDKIRAENGVLVQGPPGTGKSHTIANLICHLLATGQRTLITAKTPRALQVLEGLIPKELRPLCINLLGSGLEERRSLESSVGGILRKNDEWKEDRAKHERTELEDRLQRLRQEKAKVNRRLRDIRESETQSQSIADGTYRGTAARIAEAVNRDRSVYEWFADTIPLDKTCQLSASDLRDFLEDIRYFAPEKRQELSLEWPNALPSTEQLANLAENEVKATEDESNSVIGADERIADLISKGNFATIETIRDAFSNFRDARRRMMASPHSWMADALRDILGGNSSLWRELFRITGDAIASVETVVTIADNTSIVFPDNTNISTLREDARKLKEHMEGGGKLGWGPFRPKEVKERLHVIKTVRIGGRSCSAVEHFSNLSDALHVRIECEKAWGFWA</sequence>
<gene>
    <name evidence="4" type="ORF">KSMBR1_1663</name>
</gene>
<name>A0A2C9CEN7_KUEST</name>
<dbReference type="EMBL" id="LT934425">
    <property type="protein sequence ID" value="SOH04162.1"/>
    <property type="molecule type" value="Genomic_DNA"/>
</dbReference>
<keyword evidence="5" id="KW-1185">Reference proteome</keyword>
<protein>
    <submittedName>
        <fullName evidence="4">Transcription elongation factor GreA/GreB domain protein</fullName>
    </submittedName>
</protein>
<keyword evidence="4" id="KW-0648">Protein biosynthesis</keyword>
<reference evidence="5" key="1">
    <citation type="submission" date="2017-10" db="EMBL/GenBank/DDBJ databases">
        <authorList>
            <person name="Frank J."/>
        </authorList>
    </citation>
    <scope>NUCLEOTIDE SEQUENCE [LARGE SCALE GENOMIC DNA]</scope>
</reference>
<dbReference type="InterPro" id="IPR041677">
    <property type="entry name" value="DNA2/NAM7_AAA_11"/>
</dbReference>
<proteinExistence type="predicted"/>
<organism evidence="4 5">
    <name type="scientific">Kuenenia stuttgartiensis</name>
    <dbReference type="NCBI Taxonomy" id="174633"/>
    <lineage>
        <taxon>Bacteria</taxon>
        <taxon>Pseudomonadati</taxon>
        <taxon>Planctomycetota</taxon>
        <taxon>Candidatus Brocadiia</taxon>
        <taxon>Candidatus Brocadiales</taxon>
        <taxon>Candidatus Brocadiaceae</taxon>
        <taxon>Candidatus Kuenenia</taxon>
    </lineage>
</organism>
<accession>A0A2C9CEN7</accession>
<dbReference type="OrthoDB" id="9757917at2"/>
<feature type="domain" description="DNA2/NAM7 helicase helicase" evidence="3">
    <location>
        <begin position="369"/>
        <end position="495"/>
    </location>
</feature>
<feature type="region of interest" description="Disordered" evidence="2">
    <location>
        <begin position="236"/>
        <end position="257"/>
    </location>
</feature>
<dbReference type="GO" id="GO:0004386">
    <property type="term" value="F:helicase activity"/>
    <property type="evidence" value="ECO:0007669"/>
    <property type="project" value="InterPro"/>
</dbReference>
<evidence type="ECO:0000259" key="3">
    <source>
        <dbReference type="Pfam" id="PF13086"/>
    </source>
</evidence>
<keyword evidence="4" id="KW-0251">Elongation factor</keyword>
<dbReference type="KEGG" id="kst:KSMBR1_1663"/>
<dbReference type="Proteomes" id="UP000221734">
    <property type="component" value="Chromosome Kuenenia_stuttgartiensis_MBR1"/>
</dbReference>
<dbReference type="SUPFAM" id="SSF52540">
    <property type="entry name" value="P-loop containing nucleoside triphosphate hydrolases"/>
    <property type="match status" value="1"/>
</dbReference>
<keyword evidence="1" id="KW-0175">Coiled coil</keyword>
<dbReference type="InterPro" id="IPR027417">
    <property type="entry name" value="P-loop_NTPase"/>
</dbReference>
<evidence type="ECO:0000256" key="1">
    <source>
        <dbReference type="SAM" id="Coils"/>
    </source>
</evidence>
<dbReference type="AlphaFoldDB" id="A0A2C9CEN7"/>
<dbReference type="PANTHER" id="PTHR10887:SF495">
    <property type="entry name" value="HELICASE SENATAXIN ISOFORM X1-RELATED"/>
    <property type="match status" value="1"/>
</dbReference>
<dbReference type="Gene3D" id="3.40.50.300">
    <property type="entry name" value="P-loop containing nucleotide triphosphate hydrolases"/>
    <property type="match status" value="1"/>
</dbReference>
<evidence type="ECO:0000313" key="4">
    <source>
        <dbReference type="EMBL" id="SOH04162.1"/>
    </source>
</evidence>
<dbReference type="RefSeq" id="WP_099324890.1">
    <property type="nucleotide sequence ID" value="NZ_OCTL01000036.1"/>
</dbReference>
<dbReference type="GO" id="GO:0003746">
    <property type="term" value="F:translation elongation factor activity"/>
    <property type="evidence" value="ECO:0007669"/>
    <property type="project" value="UniProtKB-KW"/>
</dbReference>
<evidence type="ECO:0000256" key="2">
    <source>
        <dbReference type="SAM" id="MobiDB-lite"/>
    </source>
</evidence>
<dbReference type="PANTHER" id="PTHR10887">
    <property type="entry name" value="DNA2/NAM7 HELICASE FAMILY"/>
    <property type="match status" value="1"/>
</dbReference>